<evidence type="ECO:0000313" key="3">
    <source>
        <dbReference type="Proteomes" id="UP000037510"/>
    </source>
</evidence>
<dbReference type="EMBL" id="JTDY01000923">
    <property type="protein sequence ID" value="KOB75419.1"/>
    <property type="molecule type" value="Genomic_DNA"/>
</dbReference>
<dbReference type="PANTHER" id="PTHR34239">
    <property type="entry name" value="APPLE DOMAIN-CONTAINING PROTEIN"/>
    <property type="match status" value="1"/>
</dbReference>
<feature type="region of interest" description="Disordered" evidence="1">
    <location>
        <begin position="82"/>
        <end position="107"/>
    </location>
</feature>
<dbReference type="Proteomes" id="UP000037510">
    <property type="component" value="Unassembled WGS sequence"/>
</dbReference>
<reference evidence="2 3" key="1">
    <citation type="journal article" date="2015" name="Genome Biol. Evol.">
        <title>The genome of winter moth (Operophtera brumata) provides a genomic perspective on sexual dimorphism and phenology.</title>
        <authorList>
            <person name="Derks M.F."/>
            <person name="Smit S."/>
            <person name="Salis L."/>
            <person name="Schijlen E."/>
            <person name="Bossers A."/>
            <person name="Mateman C."/>
            <person name="Pijl A.S."/>
            <person name="de Ridder D."/>
            <person name="Groenen M.A."/>
            <person name="Visser M.E."/>
            <person name="Megens H.J."/>
        </authorList>
    </citation>
    <scope>NUCLEOTIDE SEQUENCE [LARGE SCALE GENOMIC DNA]</scope>
    <source>
        <strain evidence="2">WM2013NL</strain>
        <tissue evidence="2">Head and thorax</tissue>
    </source>
</reference>
<dbReference type="AlphaFoldDB" id="A0A0L7LJ74"/>
<feature type="compositionally biased region" description="Polar residues" evidence="1">
    <location>
        <begin position="333"/>
        <end position="346"/>
    </location>
</feature>
<sequence length="400" mass="44344">MLKPLSDACRILCDSHYVETRTRRGFVISSINTKLRDALIESSRDKLLFGDNVSEKFKTAKTIQLSDGQQAEQLSESNQLLAASNAQHQQCATPQRPPSGASEDVGRTSPAIVDHQVQYAGSYKKPHLKVSSQTLSDVELDDEILQLLGDAPKAETPLGPPIHKDIARRWQDILAKGLLKDIKEGLLKDYMVPNNCDLLLAPTLTPEVKAALPDTLVKGDASLVYKQKQLGIALSALATVTEMIIANETSKQKMLKPLSDACRILCDSHYVETRTRRGFVISSINTKLRDALIESSRDKLLFGDNVSEKLKAAKTIQLSGESLKNAQKPKFQRPNNIASTSGNKSHLNFMPQHRKTDNKPNNYRRATNYSQRQTHSSSSAPRPSDRRPLPAKTSAAHHRR</sequence>
<feature type="compositionally biased region" description="Polar residues" evidence="1">
    <location>
        <begin position="359"/>
        <end position="375"/>
    </location>
</feature>
<comment type="caution">
    <text evidence="2">The sequence shown here is derived from an EMBL/GenBank/DDBJ whole genome shotgun (WGS) entry which is preliminary data.</text>
</comment>
<evidence type="ECO:0000313" key="2">
    <source>
        <dbReference type="EMBL" id="KOB75419.1"/>
    </source>
</evidence>
<feature type="region of interest" description="Disordered" evidence="1">
    <location>
        <begin position="321"/>
        <end position="400"/>
    </location>
</feature>
<feature type="compositionally biased region" description="Polar residues" evidence="1">
    <location>
        <begin position="82"/>
        <end position="93"/>
    </location>
</feature>
<name>A0A0L7LJ74_OPEBR</name>
<gene>
    <name evidence="2" type="ORF">OBRU01_07527</name>
</gene>
<protein>
    <submittedName>
        <fullName evidence="2">Uncharacterized protein</fullName>
    </submittedName>
</protein>
<evidence type="ECO:0000256" key="1">
    <source>
        <dbReference type="SAM" id="MobiDB-lite"/>
    </source>
</evidence>
<accession>A0A0L7LJ74</accession>
<proteinExistence type="predicted"/>
<organism evidence="2 3">
    <name type="scientific">Operophtera brumata</name>
    <name type="common">Winter moth</name>
    <name type="synonym">Phalaena brumata</name>
    <dbReference type="NCBI Taxonomy" id="104452"/>
    <lineage>
        <taxon>Eukaryota</taxon>
        <taxon>Metazoa</taxon>
        <taxon>Ecdysozoa</taxon>
        <taxon>Arthropoda</taxon>
        <taxon>Hexapoda</taxon>
        <taxon>Insecta</taxon>
        <taxon>Pterygota</taxon>
        <taxon>Neoptera</taxon>
        <taxon>Endopterygota</taxon>
        <taxon>Lepidoptera</taxon>
        <taxon>Glossata</taxon>
        <taxon>Ditrysia</taxon>
        <taxon>Geometroidea</taxon>
        <taxon>Geometridae</taxon>
        <taxon>Larentiinae</taxon>
        <taxon>Operophtera</taxon>
    </lineage>
</organism>
<keyword evidence="3" id="KW-1185">Reference proteome</keyword>
<dbReference type="PANTHER" id="PTHR34239:SF2">
    <property type="entry name" value="TRANSPOSABLE ELEMENT P TRANSPOSASE_THAP9 CONSERVED DOMAIN-CONTAINING PROTEIN"/>
    <property type="match status" value="1"/>
</dbReference>